<accession>A0A507QST2</accession>
<evidence type="ECO:0000256" key="1">
    <source>
        <dbReference type="SAM" id="MobiDB-lite"/>
    </source>
</evidence>
<reference evidence="2 3" key="1">
    <citation type="submission" date="2019-06" db="EMBL/GenBank/DDBJ databases">
        <title>Wine fermentation using esterase from Monascus purpureus.</title>
        <authorList>
            <person name="Geng C."/>
            <person name="Zhang Y."/>
        </authorList>
    </citation>
    <scope>NUCLEOTIDE SEQUENCE [LARGE SCALE GENOMIC DNA]</scope>
    <source>
        <strain evidence="2">HQ1</strain>
    </source>
</reference>
<dbReference type="STRING" id="5098.A0A507QST2"/>
<dbReference type="Pfam" id="PF12298">
    <property type="entry name" value="Bot1p"/>
    <property type="match status" value="1"/>
</dbReference>
<comment type="caution">
    <text evidence="2">The sequence shown here is derived from an EMBL/GenBank/DDBJ whole genome shotgun (WGS) entry which is preliminary data.</text>
</comment>
<dbReference type="PANTHER" id="PTHR28158">
    <property type="entry name" value="37S RIBOSOMAL PROTEIN S35, MITOCHONDRIAL"/>
    <property type="match status" value="1"/>
</dbReference>
<dbReference type="InterPro" id="IPR021036">
    <property type="entry name" value="Ribosomal_mS45"/>
</dbReference>
<dbReference type="PANTHER" id="PTHR28158:SF1">
    <property type="entry name" value="SMALL RIBOSOMAL SUBUNIT PROTEIN MS45"/>
    <property type="match status" value="1"/>
</dbReference>
<proteinExistence type="predicted"/>
<sequence>MAQNTRHRARMFEWLNGPGAALKYHIPGSTNYLTDLKLRSSGDDTETSRSPKPFPLNPHFVSEKILSEDLRNEIYERVAVRKKTVREVSVEMGVDMRRVAAVVRLVEMEKRWRNEGKPLALPYARAVHEMVPTTPLVKGNRPQIAHESINDLPVHRLTDPQIFHPVSESRQFTRIDAGRVFSAAPALEHTESSTEDLIDPVKAANRIKRDPRSIERVGKGDEEMQVLQPADVRIPHPQLVMYERDRITYPNEQRLREKRYETLLKSQEEADQEAKRLAKEREEKRTTRIQPESSRFEFRITDVTVSQQTTGADGRGPRGVGRRYGVPNYDRKKGQVKIPTKVEV</sequence>
<evidence type="ECO:0008006" key="4">
    <source>
        <dbReference type="Google" id="ProtNLM"/>
    </source>
</evidence>
<name>A0A507QST2_MONPU</name>
<dbReference type="GO" id="GO:0003735">
    <property type="term" value="F:structural constituent of ribosome"/>
    <property type="evidence" value="ECO:0007669"/>
    <property type="project" value="TreeGrafter"/>
</dbReference>
<dbReference type="Proteomes" id="UP000319663">
    <property type="component" value="Unassembled WGS sequence"/>
</dbReference>
<dbReference type="GO" id="GO:0032543">
    <property type="term" value="P:mitochondrial translation"/>
    <property type="evidence" value="ECO:0007669"/>
    <property type="project" value="TreeGrafter"/>
</dbReference>
<evidence type="ECO:0000313" key="3">
    <source>
        <dbReference type="Proteomes" id="UP000319663"/>
    </source>
</evidence>
<dbReference type="AlphaFoldDB" id="A0A507QST2"/>
<protein>
    <recommendedName>
        <fullName evidence="4">Eukaryotic mitochondrial regulator protein-domain-containing protein</fullName>
    </recommendedName>
</protein>
<organism evidence="2 3">
    <name type="scientific">Monascus purpureus</name>
    <name type="common">Red mold</name>
    <name type="synonym">Monascus anka</name>
    <dbReference type="NCBI Taxonomy" id="5098"/>
    <lineage>
        <taxon>Eukaryota</taxon>
        <taxon>Fungi</taxon>
        <taxon>Dikarya</taxon>
        <taxon>Ascomycota</taxon>
        <taxon>Pezizomycotina</taxon>
        <taxon>Eurotiomycetes</taxon>
        <taxon>Eurotiomycetidae</taxon>
        <taxon>Eurotiales</taxon>
        <taxon>Aspergillaceae</taxon>
        <taxon>Monascus</taxon>
    </lineage>
</organism>
<gene>
    <name evidence="2" type="ORF">MPDQ_007291</name>
</gene>
<feature type="compositionally biased region" description="Basic and acidic residues" evidence="1">
    <location>
        <begin position="266"/>
        <end position="286"/>
    </location>
</feature>
<keyword evidence="3" id="KW-1185">Reference proteome</keyword>
<evidence type="ECO:0000313" key="2">
    <source>
        <dbReference type="EMBL" id="TQB71784.1"/>
    </source>
</evidence>
<dbReference type="GO" id="GO:0005763">
    <property type="term" value="C:mitochondrial small ribosomal subunit"/>
    <property type="evidence" value="ECO:0007669"/>
    <property type="project" value="TreeGrafter"/>
</dbReference>
<dbReference type="EMBL" id="VIFY01000074">
    <property type="protein sequence ID" value="TQB71784.1"/>
    <property type="molecule type" value="Genomic_DNA"/>
</dbReference>
<feature type="region of interest" description="Disordered" evidence="1">
    <location>
        <begin position="266"/>
        <end position="344"/>
    </location>
</feature>